<evidence type="ECO:0008006" key="3">
    <source>
        <dbReference type="Google" id="ProtNLM"/>
    </source>
</evidence>
<dbReference type="RefSeq" id="WP_318243306.1">
    <property type="nucleotide sequence ID" value="NZ_JAUEQX010000029.1"/>
</dbReference>
<reference evidence="1" key="1">
    <citation type="journal article" date="2023" name="J Glob Antimicrob Resist">
        <title>Emergence of NDM-1 and KPC-3 carbapenemases in Kluyvera cryocrescens: Investigating genetic heterogeneity and acquisition routes of blaNDM-1 in Enterobacterales species in Portugal.</title>
        <authorList>
            <person name="Loiodice M."/>
            <person name="Ribeiro M."/>
            <person name="Peixe L."/>
            <person name="Novais A."/>
        </authorList>
    </citation>
    <scope>NUCLEOTIDE SEQUENCE</scope>
    <source>
        <strain evidence="1">K629</strain>
    </source>
</reference>
<gene>
    <name evidence="1" type="ORF">QWU01_25150</name>
</gene>
<name>A0AAW9CCU8_KLUCR</name>
<comment type="caution">
    <text evidence="1">The sequence shown here is derived from an EMBL/GenBank/DDBJ whole genome shotgun (WGS) entry which is preliminary data.</text>
</comment>
<evidence type="ECO:0000313" key="2">
    <source>
        <dbReference type="Proteomes" id="UP001276300"/>
    </source>
</evidence>
<evidence type="ECO:0000313" key="1">
    <source>
        <dbReference type="EMBL" id="MDW3780085.1"/>
    </source>
</evidence>
<dbReference type="AlphaFoldDB" id="A0AAW9CCU8"/>
<dbReference type="EMBL" id="JAUEQX010000029">
    <property type="protein sequence ID" value="MDW3780085.1"/>
    <property type="molecule type" value="Genomic_DNA"/>
</dbReference>
<organism evidence="1 2">
    <name type="scientific">Kluyvera cryocrescens</name>
    <name type="common">Kluyvera citrophila</name>
    <dbReference type="NCBI Taxonomy" id="580"/>
    <lineage>
        <taxon>Bacteria</taxon>
        <taxon>Pseudomonadati</taxon>
        <taxon>Pseudomonadota</taxon>
        <taxon>Gammaproteobacteria</taxon>
        <taxon>Enterobacterales</taxon>
        <taxon>Enterobacteriaceae</taxon>
        <taxon>Kluyvera</taxon>
    </lineage>
</organism>
<accession>A0AAW9CCU8</accession>
<dbReference type="Proteomes" id="UP001276300">
    <property type="component" value="Unassembled WGS sequence"/>
</dbReference>
<protein>
    <recommendedName>
        <fullName evidence="3">Minor tail protein</fullName>
    </recommendedName>
</protein>
<proteinExistence type="predicted"/>
<sequence>MSAGTLTLTNNSDAVTGSGTAFTTDLTAGDFVVSVVGGVTYSLPVKTVTSNTALVLAAPYQGPTQTKLAWSAVPFNTMNRVTAGMVTQATEALRGLNLDKQNWQSVFSAPGNITVELPDGSKYMGPSWLSVASQAGNLSALGIGGTGTSLAALDWQTFDFVPGAKFNVSSLNITNTPPGLTIPSGNYGVLINVTGYEGNNRHVEVWISTTTAANYYHYEIRVTSNNQPGQRAFTVRQIWTSADTIPLSNLALNDIGLNYTGMPTVANVDWQTVPLASGMIQIWNCSNWTNAPAGLPTTSLVSINVTAKAGRAIVEVSALNAAATRQSWTVEIEDANNLGSRRFAVQIDLTFSDDDSGKALARSRLGFNSNLGIGGQIGALAAFDWQTFAFETSAHYNVSADSWVSAPAELSSLAGNVAVVVVASSNTQAGSSAWNILELTTYDSNNSSRRIFSVVCRGAIGSRTFSVTPLLTKADLDSRVGYAMLDFGAMSRGERKVLNNPFGNSTPVEVVAEAYRNNTSGVAQWADEGWIFNPQTGSYGAKAGYLDGVGIVVQCGGVEIGNSSANTGTPRLTVTGSSTASVPIRVHVRKITS</sequence>